<dbReference type="Pfam" id="PF02775">
    <property type="entry name" value="TPP_enzyme_C"/>
    <property type="match status" value="1"/>
</dbReference>
<dbReference type="NCBIfam" id="TIGR00173">
    <property type="entry name" value="menD"/>
    <property type="match status" value="1"/>
</dbReference>
<dbReference type="InterPro" id="IPR004433">
    <property type="entry name" value="MenaQ_synth_MenD"/>
</dbReference>
<dbReference type="CDD" id="cd07037">
    <property type="entry name" value="TPP_PYR_MenD"/>
    <property type="match status" value="1"/>
</dbReference>
<dbReference type="GO" id="GO:0070205">
    <property type="term" value="F:2-succinyl-6-hydroxy-2,4-cyclohexadiene-1-carboxylate synthase activity"/>
    <property type="evidence" value="ECO:0007669"/>
    <property type="project" value="InterPro"/>
</dbReference>
<evidence type="ECO:0000256" key="6">
    <source>
        <dbReference type="ARBA" id="ARBA00023211"/>
    </source>
</evidence>
<dbReference type="InterPro" id="IPR022485">
    <property type="entry name" value="SHCHC_synthase_MenH"/>
</dbReference>
<dbReference type="GO" id="GO:0070204">
    <property type="term" value="F:2-succinyl-5-enolpyruvyl-6-hydroxy-3-cyclohexene-1-carboxylic-acid synthase activity"/>
    <property type="evidence" value="ECO:0007669"/>
    <property type="project" value="InterPro"/>
</dbReference>
<evidence type="ECO:0000256" key="5">
    <source>
        <dbReference type="ARBA" id="ARBA00023052"/>
    </source>
</evidence>
<dbReference type="RefSeq" id="XP_031400554.1">
    <property type="nucleotide sequence ID" value="XM_031544694.1"/>
</dbReference>
<evidence type="ECO:0000256" key="7">
    <source>
        <dbReference type="ARBA" id="ARBA00023239"/>
    </source>
</evidence>
<keyword evidence="7" id="KW-0456">Lyase</keyword>
<dbReference type="SUPFAM" id="SSF54826">
    <property type="entry name" value="Enolase N-terminal domain-like"/>
    <property type="match status" value="1"/>
</dbReference>
<keyword evidence="4" id="KW-0460">Magnesium</keyword>
<dbReference type="GO" id="GO:0009063">
    <property type="term" value="P:amino acid catabolic process"/>
    <property type="evidence" value="ECO:0007669"/>
    <property type="project" value="InterPro"/>
</dbReference>
<dbReference type="Proteomes" id="UP000515151">
    <property type="component" value="Chromosome 6"/>
</dbReference>
<dbReference type="RefSeq" id="XP_031400553.1">
    <property type="nucleotide sequence ID" value="XM_031544693.1"/>
</dbReference>
<dbReference type="GeneID" id="116210702"/>
<dbReference type="SFLD" id="SFLDS00001">
    <property type="entry name" value="Enolase"/>
    <property type="match status" value="1"/>
</dbReference>
<dbReference type="Pfam" id="PF02776">
    <property type="entry name" value="TPP_enzyme_N"/>
    <property type="match status" value="1"/>
</dbReference>
<evidence type="ECO:0000313" key="9">
    <source>
        <dbReference type="Proteomes" id="UP000515151"/>
    </source>
</evidence>
<keyword evidence="5" id="KW-0786">Thiamine pyrophosphate</keyword>
<dbReference type="Gene3D" id="3.40.50.1820">
    <property type="entry name" value="alpha/beta hydrolase"/>
    <property type="match status" value="1"/>
</dbReference>
<dbReference type="CDD" id="cd02009">
    <property type="entry name" value="TPP_SHCHC_synthase"/>
    <property type="match status" value="1"/>
</dbReference>
<dbReference type="Gene3D" id="3.30.390.10">
    <property type="entry name" value="Enolase-like, N-terminal domain"/>
    <property type="match status" value="1"/>
</dbReference>
<dbReference type="InterPro" id="IPR029065">
    <property type="entry name" value="Enolase_C-like"/>
</dbReference>
<dbReference type="InterPro" id="IPR036849">
    <property type="entry name" value="Enolase-like_C_sf"/>
</dbReference>
<dbReference type="Gene3D" id="3.40.50.1220">
    <property type="entry name" value="TPP-binding domain"/>
    <property type="match status" value="1"/>
</dbReference>
<dbReference type="InterPro" id="IPR012001">
    <property type="entry name" value="Thiamin_PyroP_enz_TPP-bd_dom"/>
</dbReference>
<dbReference type="SUPFAM" id="SSF53474">
    <property type="entry name" value="alpha/beta-Hydrolases"/>
    <property type="match status" value="1"/>
</dbReference>
<keyword evidence="1" id="KW-0474">Menaquinone biosynthesis</keyword>
<evidence type="ECO:0000259" key="8">
    <source>
        <dbReference type="SMART" id="SM00922"/>
    </source>
</evidence>
<dbReference type="NCBIfam" id="TIGR03695">
    <property type="entry name" value="menH_SHCHC"/>
    <property type="match status" value="1"/>
</dbReference>
<accession>A0A6P8E222</accession>
<dbReference type="SUPFAM" id="SSF52518">
    <property type="entry name" value="Thiamin diphosphate-binding fold (THDP-binding)"/>
    <property type="match status" value="2"/>
</dbReference>
<evidence type="ECO:0000313" key="12">
    <source>
        <dbReference type="RefSeq" id="XP_031400554.1"/>
    </source>
</evidence>
<evidence type="ECO:0000256" key="2">
    <source>
        <dbReference type="ARBA" id="ARBA00022679"/>
    </source>
</evidence>
<dbReference type="GO" id="GO:0009234">
    <property type="term" value="P:menaquinone biosynthetic process"/>
    <property type="evidence" value="ECO:0007669"/>
    <property type="project" value="UniProtKB-KW"/>
</dbReference>
<feature type="domain" description="Mandelate racemase/muconate lactonizing enzyme C-terminal" evidence="8">
    <location>
        <begin position="1163"/>
        <end position="1259"/>
    </location>
</feature>
<dbReference type="SUPFAM" id="SSF51604">
    <property type="entry name" value="Enolase C-terminal domain-like"/>
    <property type="match status" value="1"/>
</dbReference>
<dbReference type="InterPro" id="IPR029035">
    <property type="entry name" value="DHS-like_NAD/FAD-binding_dom"/>
</dbReference>
<keyword evidence="2" id="KW-0808">Transferase</keyword>
<dbReference type="Gene3D" id="3.40.50.970">
    <property type="match status" value="2"/>
</dbReference>
<reference evidence="9" key="1">
    <citation type="journal article" date="2020" name="Plant Biotechnol. J.">
        <title>The pomegranate (Punica granatum L.) draft genome dissects genetic divergence between soft- and hard-seeded cultivars.</title>
        <authorList>
            <person name="Luo X."/>
            <person name="Li H."/>
            <person name="Wu Z."/>
            <person name="Yao W."/>
            <person name="Zhao P."/>
            <person name="Cao D."/>
            <person name="Yu H."/>
            <person name="Li K."/>
            <person name="Poudel K."/>
            <person name="Zhao D."/>
            <person name="Zhang F."/>
            <person name="Xia X."/>
            <person name="Chen L."/>
            <person name="Wang Q."/>
            <person name="Jing D."/>
            <person name="Cao S."/>
        </authorList>
    </citation>
    <scope>NUCLEOTIDE SEQUENCE [LARGE SCALE GENOMIC DNA]</scope>
</reference>
<dbReference type="HAMAP" id="MF_01659">
    <property type="entry name" value="MenD"/>
    <property type="match status" value="1"/>
</dbReference>
<name>A0A6P8E222_PUNGR</name>
<dbReference type="PROSITE" id="PS00909">
    <property type="entry name" value="MR_MLE_2"/>
    <property type="match status" value="1"/>
</dbReference>
<dbReference type="InterPro" id="IPR000073">
    <property type="entry name" value="AB_hydrolase_1"/>
</dbReference>
<evidence type="ECO:0000313" key="10">
    <source>
        <dbReference type="RefSeq" id="XP_031400552.1"/>
    </source>
</evidence>
<dbReference type="SFLD" id="SFLDF00009">
    <property type="entry name" value="o-succinylbenzoate_synthase"/>
    <property type="match status" value="1"/>
</dbReference>
<dbReference type="GO" id="GO:0046872">
    <property type="term" value="F:metal ion binding"/>
    <property type="evidence" value="ECO:0007669"/>
    <property type="project" value="UniProtKB-KW"/>
</dbReference>
<dbReference type="RefSeq" id="XP_031400552.1">
    <property type="nucleotide sequence ID" value="XM_031544692.1"/>
</dbReference>
<dbReference type="InterPro" id="IPR018110">
    <property type="entry name" value="Mandel_Rmase/mucon_lact_enz_CS"/>
</dbReference>
<dbReference type="NCBIfam" id="TIGR01927">
    <property type="entry name" value="menC_gam_Gplu"/>
    <property type="match status" value="1"/>
</dbReference>
<dbReference type="InterPro" id="IPR013342">
    <property type="entry name" value="Mandelate_racemase_C"/>
</dbReference>
<evidence type="ECO:0000256" key="4">
    <source>
        <dbReference type="ARBA" id="ARBA00022842"/>
    </source>
</evidence>
<dbReference type="Pfam" id="PF16582">
    <property type="entry name" value="TPP_enzyme_M_2"/>
    <property type="match status" value="1"/>
</dbReference>
<proteinExistence type="inferred from homology"/>
<protein>
    <submittedName>
        <fullName evidence="10 11">Protein PHYLLO, chloroplastic isoform X1</fullName>
    </submittedName>
</protein>
<dbReference type="InterPro" id="IPR029058">
    <property type="entry name" value="AB_hydrolase_fold"/>
</dbReference>
<organism evidence="9 12">
    <name type="scientific">Punica granatum</name>
    <name type="common">Pomegranate</name>
    <dbReference type="NCBI Taxonomy" id="22663"/>
    <lineage>
        <taxon>Eukaryota</taxon>
        <taxon>Viridiplantae</taxon>
        <taxon>Streptophyta</taxon>
        <taxon>Embryophyta</taxon>
        <taxon>Tracheophyta</taxon>
        <taxon>Spermatophyta</taxon>
        <taxon>Magnoliopsida</taxon>
        <taxon>eudicotyledons</taxon>
        <taxon>Gunneridae</taxon>
        <taxon>Pentapetalae</taxon>
        <taxon>rosids</taxon>
        <taxon>malvids</taxon>
        <taxon>Myrtales</taxon>
        <taxon>Lythraceae</taxon>
        <taxon>Punica</taxon>
    </lineage>
</organism>
<dbReference type="PANTHER" id="PTHR42916:SF1">
    <property type="entry name" value="PROTEIN PHYLLO, CHLOROPLASTIC"/>
    <property type="match status" value="1"/>
</dbReference>
<reference evidence="10 11" key="2">
    <citation type="submission" date="2025-04" db="UniProtKB">
        <authorList>
            <consortium name="RefSeq"/>
        </authorList>
    </citation>
    <scope>IDENTIFICATION</scope>
    <source>
        <tissue evidence="10 11">Leaf</tissue>
    </source>
</reference>
<dbReference type="SMART" id="SM00922">
    <property type="entry name" value="MR_MLE"/>
    <property type="match status" value="1"/>
</dbReference>
<sequence length="1714" mass="189225">MNPWALLRAPTFALPPPPPSKLSVLHFLSGTHLPFRNRTHFLSSPNSLPLHQRPISKDVRVVRFGGPLIEMEQVGDAEDGDVVVETCITRTLPPALTLEQGLESIKKAIEKLKLDPPGSTSGMLRFQVAVPPGAKALNWFCCQPEASQVFPLFFISKDEDQSYKSLLLNETRGVFGCGAAAYFTDSSSRNLNGQSSIKRYLTNDSSMITTYGFLDVELDVELCSMKPKAGSYYFFVPQIELDESEEISVLAATLMWSEACFCTFHDAVAALESSLHQASSHFPHTLERFGTSYLGSALTKLDMVESNLVSKVYSYATSFLATSFAPNTMELKEATSSRQFCVRLSAVTAVSSNVLDHTTPSIQWSNLLNLNSLWASFIVEECVRLGLTYFCLGPGSRSSPLALAAARHPLVTCITCFDERSVAFHALGYARGSYKPAVVVTTSGTAVSNLFPAVVEASQDFVPLLLLTADRPSELLDCGANQAISQVNHFGHFPRHFYYLPEPSDEVPVRVALTALDSALHYATTVPYGPVHVNCPFREPLDNTPKKWASSCLEGLDTWISNGQPFTKYIKVENSQPCSASQAQMEEVLDLVRGLEKGLLVLGEMHLEDEIWACLLLAKHLKWPVMADVLSGLRLRRILGSFPKVEDNVLFVDHIDHILLSGSFRNWIRVDGIIQVGSRITGKRASQMLERCFPCHYIMVDKHPFRHDPSHMITHRIQSSIVGFVDIVLQAQIPSKSSQRNDFLQALNDTVAMELSFQILVEPVLTEPQVAHLVSEALTDDHALFIGNSMVIRDLDMFGCSWSKFTDKVGSVMFHSKLMSHLVRVGANRGASGIDGLVSTAVGFAVGSNKRVLCLLGDLSFMYDTNGLSLLSQRIARKPMTIIVVNNKGGAIFSLLPIAGNTEENVLNKYFYTNHNISLDHLSAAHGIKHVKVQTQKELRDALDKSQKVQIDCIIEVESNIPLNSIIHSNLRNFATGAIDDALRTLESSLVPDTMYPHLSLCKIRSLDYSLYNIPLRAPPTSTANAHESAMIREGFVLFLHLDDGAVGLGEVAPLEIHEENLVDVEEQLRFLVHKMEGANISRLLPLLKDSFSSWIWEELGIPPSSIFPSVRCGLEMAMLNALAGRQRSSLLSILLSRKDEKEILENPDGVQICALLDPHGTPEEVARAASALIEEGYTAIKIKVARKSDPLQDASIVKEVRKRVGDKIELRADANRKWTYEKALQFASSVKDCNLQYIEEPLQDENDIIRFCEESGLPVALDETIDSGPEDPLEKLASYTHPGIVAVVLKPSMLGGFEKSALIARWAQSQGKMAVVSSGFESGISLSAYIMFSCYLDLQNSNIRKAKNQDLAPPVAHGLGTFRWLQEDVATYPLRIGRGPSSGFLEASATDANEYLQKFHINNKIIDREFSEEELRKYHLTLDLEGSSHSVKVIDIGQRNDNVVVFLHGFLGRSEDWIPIMKGVSGSARCISIDLPGHGESRVKSSNGEARDLQLSIEVVANILSKTLEQVSQEKVTIVGYSMGARIALYMALKFSDKVKGAAIISGSPGLKSPAARKIRRAQDDSKAQILASYGLKFFLESWYAGRLWKSLRSHPHFQQIVSSRLQHGDAHSLSKVLSDLSTGRQPSLWEDLRHCKVPVSLVVGGSDVKFKAIARQMSYEFGKGSCEIVEVPGSGHAVHLENPLAIARALRKFFKSMKEEVPNKVKSTMQVA</sequence>
<dbReference type="InterPro" id="IPR032264">
    <property type="entry name" value="MenD_middle"/>
</dbReference>
<dbReference type="InterPro" id="IPR011766">
    <property type="entry name" value="TPP_enzyme_TPP-bd"/>
</dbReference>
<keyword evidence="9" id="KW-1185">Reference proteome</keyword>
<dbReference type="GO" id="GO:0030976">
    <property type="term" value="F:thiamine pyrophosphate binding"/>
    <property type="evidence" value="ECO:0007669"/>
    <property type="project" value="InterPro"/>
</dbReference>
<dbReference type="Pfam" id="PF13378">
    <property type="entry name" value="MR_MLE_C"/>
    <property type="match status" value="1"/>
</dbReference>
<gene>
    <name evidence="10 11 12" type="primary">LOC116210702</name>
</gene>
<keyword evidence="3" id="KW-0479">Metal-binding</keyword>
<evidence type="ECO:0000313" key="11">
    <source>
        <dbReference type="RefSeq" id="XP_031400553.1"/>
    </source>
</evidence>
<dbReference type="SUPFAM" id="SSF52467">
    <property type="entry name" value="DHS-like NAD/FAD-binding domain"/>
    <property type="match status" value="1"/>
</dbReference>
<dbReference type="InterPro" id="IPR029061">
    <property type="entry name" value="THDP-binding"/>
</dbReference>
<dbReference type="Pfam" id="PF00561">
    <property type="entry name" value="Abhydrolase_1"/>
    <property type="match status" value="1"/>
</dbReference>
<dbReference type="HAMAP" id="MF_01660">
    <property type="entry name" value="MenH"/>
    <property type="match status" value="1"/>
</dbReference>
<keyword evidence="6" id="KW-0464">Manganese</keyword>
<dbReference type="OrthoDB" id="8119704at2759"/>
<dbReference type="InterPro" id="IPR029017">
    <property type="entry name" value="Enolase-like_N"/>
</dbReference>
<dbReference type="PANTHER" id="PTHR42916">
    <property type="entry name" value="2-SUCCINYL-5-ENOLPYRUVYL-6-HYDROXY-3-CYCLOHEXENE-1-CARBOXYLATE SYNTHASE"/>
    <property type="match status" value="1"/>
</dbReference>
<evidence type="ECO:0000256" key="3">
    <source>
        <dbReference type="ARBA" id="ARBA00022723"/>
    </source>
</evidence>
<evidence type="ECO:0000256" key="1">
    <source>
        <dbReference type="ARBA" id="ARBA00022428"/>
    </source>
</evidence>
<dbReference type="Gene3D" id="3.20.20.120">
    <property type="entry name" value="Enolase-like C-terminal domain"/>
    <property type="match status" value="1"/>
</dbReference>
<dbReference type="SFLD" id="SFLDG00180">
    <property type="entry name" value="muconate_cycloisomerase"/>
    <property type="match status" value="1"/>
</dbReference>